<dbReference type="InterPro" id="IPR000569">
    <property type="entry name" value="HECT_dom"/>
</dbReference>
<dbReference type="PROSITE" id="PS50004">
    <property type="entry name" value="C2"/>
    <property type="match status" value="1"/>
</dbReference>
<dbReference type="InterPro" id="IPR000008">
    <property type="entry name" value="C2_dom"/>
</dbReference>
<keyword evidence="4" id="KW-0808">Transferase</keyword>
<dbReference type="Gene3D" id="2.60.40.150">
    <property type="entry name" value="C2 domain"/>
    <property type="match status" value="1"/>
</dbReference>
<keyword evidence="13" id="KW-1185">Reference proteome</keyword>
<evidence type="ECO:0000256" key="5">
    <source>
        <dbReference type="ARBA" id="ARBA00022737"/>
    </source>
</evidence>
<feature type="compositionally biased region" description="Polar residues" evidence="8">
    <location>
        <begin position="541"/>
        <end position="551"/>
    </location>
</feature>
<evidence type="ECO:0000256" key="6">
    <source>
        <dbReference type="ARBA" id="ARBA00022786"/>
    </source>
</evidence>
<reference evidence="12" key="1">
    <citation type="submission" date="2021-02" db="EMBL/GenBank/DDBJ databases">
        <authorList>
            <person name="Nowell W R."/>
        </authorList>
    </citation>
    <scope>NUCLEOTIDE SEQUENCE</scope>
    <source>
        <strain evidence="12">Ploen Becks lab</strain>
    </source>
</reference>
<feature type="region of interest" description="Disordered" evidence="8">
    <location>
        <begin position="470"/>
        <end position="555"/>
    </location>
</feature>
<proteinExistence type="predicted"/>
<dbReference type="Pfam" id="PF00397">
    <property type="entry name" value="WW"/>
    <property type="match status" value="1"/>
</dbReference>
<dbReference type="GO" id="GO:0005737">
    <property type="term" value="C:cytoplasm"/>
    <property type="evidence" value="ECO:0007669"/>
    <property type="project" value="UniProtKB-ARBA"/>
</dbReference>
<comment type="pathway">
    <text evidence="2">Protein modification; protein ubiquitination.</text>
</comment>
<feature type="region of interest" description="Disordered" evidence="8">
    <location>
        <begin position="794"/>
        <end position="815"/>
    </location>
</feature>
<dbReference type="Gene3D" id="2.60.40.2840">
    <property type="match status" value="1"/>
</dbReference>
<feature type="domain" description="WW" evidence="10">
    <location>
        <begin position="810"/>
        <end position="843"/>
    </location>
</feature>
<dbReference type="Pfam" id="PF16562">
    <property type="entry name" value="HECW_N"/>
    <property type="match status" value="1"/>
</dbReference>
<dbReference type="InterPro" id="IPR001202">
    <property type="entry name" value="WW_dom"/>
</dbReference>
<dbReference type="Gene3D" id="3.90.1750.10">
    <property type="entry name" value="Hect, E3 ligase catalytic domains"/>
    <property type="match status" value="1"/>
</dbReference>
<dbReference type="InterPro" id="IPR050409">
    <property type="entry name" value="E3_ubiq-protein_ligase"/>
</dbReference>
<dbReference type="SMART" id="SM00119">
    <property type="entry name" value="HECTc"/>
    <property type="match status" value="1"/>
</dbReference>
<evidence type="ECO:0000259" key="11">
    <source>
        <dbReference type="PROSITE" id="PS50237"/>
    </source>
</evidence>
<dbReference type="Proteomes" id="UP000663879">
    <property type="component" value="Unassembled WGS sequence"/>
</dbReference>
<feature type="domain" description="WW" evidence="10">
    <location>
        <begin position="989"/>
        <end position="1022"/>
    </location>
</feature>
<comment type="catalytic activity">
    <reaction evidence="1">
        <text>S-ubiquitinyl-[E2 ubiquitin-conjugating enzyme]-L-cysteine + [acceptor protein]-L-lysine = [E2 ubiquitin-conjugating enzyme]-L-cysteine + N(6)-ubiquitinyl-[acceptor protein]-L-lysine.</text>
        <dbReference type="EC" id="2.3.2.26"/>
    </reaction>
</comment>
<dbReference type="SMART" id="SM00239">
    <property type="entry name" value="C2"/>
    <property type="match status" value="1"/>
</dbReference>
<evidence type="ECO:0000256" key="3">
    <source>
        <dbReference type="ARBA" id="ARBA00012485"/>
    </source>
</evidence>
<evidence type="ECO:0000256" key="2">
    <source>
        <dbReference type="ARBA" id="ARBA00004906"/>
    </source>
</evidence>
<evidence type="ECO:0000256" key="8">
    <source>
        <dbReference type="SAM" id="MobiDB-lite"/>
    </source>
</evidence>
<evidence type="ECO:0000313" key="12">
    <source>
        <dbReference type="EMBL" id="CAF0857734.1"/>
    </source>
</evidence>
<feature type="compositionally biased region" description="Low complexity" evidence="8">
    <location>
        <begin position="1171"/>
        <end position="1191"/>
    </location>
</feature>
<dbReference type="CDD" id="cd00201">
    <property type="entry name" value="WW"/>
    <property type="match status" value="2"/>
</dbReference>
<feature type="domain" description="HECT" evidence="11">
    <location>
        <begin position="1248"/>
        <end position="1584"/>
    </location>
</feature>
<dbReference type="PROSITE" id="PS01159">
    <property type="entry name" value="WW_DOMAIN_1"/>
    <property type="match status" value="2"/>
</dbReference>
<gene>
    <name evidence="12" type="ORF">OXX778_LOCUS9281</name>
</gene>
<feature type="compositionally biased region" description="Pro residues" evidence="8">
    <location>
        <begin position="1064"/>
        <end position="1077"/>
    </location>
</feature>
<evidence type="ECO:0000256" key="7">
    <source>
        <dbReference type="PROSITE-ProRule" id="PRU00104"/>
    </source>
</evidence>
<dbReference type="SUPFAM" id="SSF101447">
    <property type="entry name" value="Formin homology 2 domain (FH2 domain)"/>
    <property type="match status" value="1"/>
</dbReference>
<dbReference type="GO" id="GO:0016567">
    <property type="term" value="P:protein ubiquitination"/>
    <property type="evidence" value="ECO:0007669"/>
    <property type="project" value="UniProtKB-UniPathway"/>
</dbReference>
<feature type="domain" description="C2" evidence="9">
    <location>
        <begin position="134"/>
        <end position="284"/>
    </location>
</feature>
<feature type="compositionally biased region" description="Low complexity" evidence="8">
    <location>
        <begin position="528"/>
        <end position="540"/>
    </location>
</feature>
<feature type="active site" description="Glycyl thioester intermediate" evidence="7">
    <location>
        <position position="1552"/>
    </location>
</feature>
<dbReference type="InterPro" id="IPR040524">
    <property type="entry name" value="HECW1_helix"/>
</dbReference>
<dbReference type="EMBL" id="CAJNOC010001357">
    <property type="protein sequence ID" value="CAF0857734.1"/>
    <property type="molecule type" value="Genomic_DNA"/>
</dbReference>
<dbReference type="GO" id="GO:0006511">
    <property type="term" value="P:ubiquitin-dependent protein catabolic process"/>
    <property type="evidence" value="ECO:0007669"/>
    <property type="project" value="TreeGrafter"/>
</dbReference>
<dbReference type="Gene3D" id="2.20.70.10">
    <property type="match status" value="2"/>
</dbReference>
<evidence type="ECO:0000259" key="9">
    <source>
        <dbReference type="PROSITE" id="PS50004"/>
    </source>
</evidence>
<dbReference type="PROSITE" id="PS50237">
    <property type="entry name" value="HECT"/>
    <property type="match status" value="1"/>
</dbReference>
<sequence length="1584" mass="180342">MSQTPSQSIAQTTLNKSVLFVNVKELNLNLYNEIIISWNIIETTSMHDWIGIYKPLSIDSSESLDSQKVNGSKIGHLTWSLNKLKELNYLIDDLLVEFRYYSGLNPNTYLAKSVSLKIIISPQIRVLDTDFFNPLTFINQTNNEQFVTFRISDLKAAQLRKGMFFNPDPYVKISIIQNGFPMSGCTPNTSQSLDGTSESVNNNTNPNDILSGYAREYKTFVATNTCFPNWKNDNFLILSKYNDQILFEVKDKFARTKPSINRFLGRVLVDLESLIEKTRVNKGKCNFSFNLTKRTNNDNVTGSLSFSFCLFTANKLQSNDPNSCSNSNIQLIASTLHQSLISSPSTPLQNYSLNNSARPSSLYCSPLFIKDSQQAQTENSNNRPIFSLNCQENSQCSSASSGTPTPTSTLKYNSSTNPTNPIEATNGRNKSMPNFSQLSDSSNNSLKIQKQTSQTLDKNLTIKTSYINSLPPSTVSSSSSNSSSSSTASASLSDDSYTPVQNNTQQATTCSSSSSTSSSNENDDMCPSSSSSSSNSRSNSTEIVNTQPKTSGKNDRILATQALKNFNFKLLRPTKKRFYEQRSKSLERIKYTSNYNQICNHGKSHSNPCSLNTDSKRDDLITKRQNLYLKRNQQQINTNLMSQSAIGNLKYRSESNISHQMNNLNKNKKNDRKKLIKEQDVILNDLKKEFNQIVKLLRESRQNNIPYEDIKLQIQKSYIDNVLVKLNNLSSSNSSSCSMFENFYINPLLSENLLITQTEPSTPTTSSNLLNYKTYRKSKKDSCLDTQISILSDGQNSDKLPKTSTSPNNSDLPPYWEARVDQLGRVFYIDHLSRTTTWKRPKSNSNVDIANQLQLNTEIDKQRLDKRYQSIRRTMTASNESSDLIYSNKSKQKNNPPQLDQPSTSSDTIQESPNTSDQLLKQPGALFILRQDLQSLIKRNQSAKDLLKQSSYLIQILQKIRANPSVYYKKYQHNKELVKFLNMFSDPNMPLPAGWETKYEKNNKVFFVDHNSRSTTFIDPRLPLYNMSSSHITTITTLTSPSTLTRESKLTPIVSTEQAIQAPSFPPPPPPPPPPPAQTQTQSVLVPANNVQPKNKISYSDRVVGFLQQNNIFENLKKSNITLTSKQKDKINLIRQNGRSAYDRMSSDLDLASLISQLEDSIMSFSLQIPNETNSNPTTSSSSSIPIQTNPKQINSRRDYQRGFHSKLRNFYRKLESKGYGQGPQKSKIVIRRDKLLDDARIKFMQLSRQDLRKNKLFICFQGEEGLDYGGPAREFFYLLSRQLFNPYYGLFEYSASDMYTVQISQMSSFQEHVLEWFQFAGRVLALALIHQYLLDAFFTRPFYKALLRDTNWTLGDLETLDPEYCQSLTWIKDNDITDILDLTFSVTEDKCGQLIERDLKENGRNIAVTEKNKLEYIQRIVKWRVERGVQKQTEALVKGFYEVLEPKYVQIFDARELELVLCGTVEIDINDWKKNTDYRSGYNSTHQIVLWFWQAVDKFDNEQKLKLLQFVTGTSSIPYEGFAALRGSNGPRKFCIERWGTPDALPRAHTCFNRLDLPPYQNFETLFEKLLLAIEETSGFSIQ</sequence>
<feature type="region of interest" description="Disordered" evidence="8">
    <location>
        <begin position="1171"/>
        <end position="1194"/>
    </location>
</feature>
<keyword evidence="5" id="KW-0677">Repeat</keyword>
<dbReference type="InterPro" id="IPR036020">
    <property type="entry name" value="WW_dom_sf"/>
</dbReference>
<dbReference type="InterPro" id="IPR035892">
    <property type="entry name" value="C2_domain_sf"/>
</dbReference>
<feature type="compositionally biased region" description="Low complexity" evidence="8">
    <location>
        <begin position="397"/>
        <end position="409"/>
    </location>
</feature>
<dbReference type="GO" id="GO:0061630">
    <property type="term" value="F:ubiquitin protein ligase activity"/>
    <property type="evidence" value="ECO:0007669"/>
    <property type="project" value="UniProtKB-EC"/>
</dbReference>
<dbReference type="GO" id="GO:0048814">
    <property type="term" value="P:regulation of dendrite morphogenesis"/>
    <property type="evidence" value="ECO:0007669"/>
    <property type="project" value="TreeGrafter"/>
</dbReference>
<feature type="compositionally biased region" description="Polar residues" evidence="8">
    <location>
        <begin position="410"/>
        <end position="453"/>
    </location>
</feature>
<dbReference type="InterPro" id="IPR032348">
    <property type="entry name" value="HECW_N"/>
</dbReference>
<name>A0A813WZI1_9BILA</name>
<dbReference type="Gene3D" id="3.30.2160.10">
    <property type="entry name" value="Hect, E3 ligase catalytic domain"/>
    <property type="match status" value="1"/>
</dbReference>
<dbReference type="SUPFAM" id="SSF49562">
    <property type="entry name" value="C2 domain (Calcium/lipid-binding domain, CaLB)"/>
    <property type="match status" value="1"/>
</dbReference>
<dbReference type="EC" id="2.3.2.26" evidence="3"/>
<feature type="region of interest" description="Disordered" evidence="8">
    <location>
        <begin position="397"/>
        <end position="453"/>
    </location>
</feature>
<dbReference type="FunFam" id="3.30.2410.10:FF:000002">
    <property type="entry name" value="E3 ubiquitin-protein ligase HECW2"/>
    <property type="match status" value="1"/>
</dbReference>
<keyword evidence="6 7" id="KW-0833">Ubl conjugation pathway</keyword>
<feature type="compositionally biased region" description="Polar residues" evidence="8">
    <location>
        <begin position="498"/>
        <end position="507"/>
    </location>
</feature>
<dbReference type="Gene3D" id="3.30.2410.10">
    <property type="entry name" value="Hect, E3 ligase catalytic domain"/>
    <property type="match status" value="1"/>
</dbReference>
<dbReference type="OrthoDB" id="423283at2759"/>
<feature type="compositionally biased region" description="Low complexity" evidence="8">
    <location>
        <begin position="508"/>
        <end position="519"/>
    </location>
</feature>
<organism evidence="12 13">
    <name type="scientific">Brachionus calyciflorus</name>
    <dbReference type="NCBI Taxonomy" id="104777"/>
    <lineage>
        <taxon>Eukaryota</taxon>
        <taxon>Metazoa</taxon>
        <taxon>Spiralia</taxon>
        <taxon>Gnathifera</taxon>
        <taxon>Rotifera</taxon>
        <taxon>Eurotatoria</taxon>
        <taxon>Monogononta</taxon>
        <taxon>Pseudotrocha</taxon>
        <taxon>Ploima</taxon>
        <taxon>Brachionidae</taxon>
        <taxon>Brachionus</taxon>
    </lineage>
</organism>
<dbReference type="Pfam" id="PF00632">
    <property type="entry name" value="HECT"/>
    <property type="match status" value="1"/>
</dbReference>
<comment type="caution">
    <text evidence="12">The sequence shown here is derived from an EMBL/GenBank/DDBJ whole genome shotgun (WGS) entry which is preliminary data.</text>
</comment>
<feature type="region of interest" description="Disordered" evidence="8">
    <location>
        <begin position="1059"/>
        <end position="1082"/>
    </location>
</feature>
<accession>A0A813WZI1</accession>
<evidence type="ECO:0000256" key="1">
    <source>
        <dbReference type="ARBA" id="ARBA00000885"/>
    </source>
</evidence>
<protein>
    <recommendedName>
        <fullName evidence="3">HECT-type E3 ubiquitin transferase</fullName>
        <ecNumber evidence="3">2.3.2.26</ecNumber>
    </recommendedName>
</protein>
<evidence type="ECO:0000313" key="13">
    <source>
        <dbReference type="Proteomes" id="UP000663879"/>
    </source>
</evidence>
<dbReference type="InterPro" id="IPR035983">
    <property type="entry name" value="Hect_E3_ubiquitin_ligase"/>
</dbReference>
<dbReference type="SUPFAM" id="SSF56204">
    <property type="entry name" value="Hect, E3 ligase catalytic domain"/>
    <property type="match status" value="1"/>
</dbReference>
<dbReference type="FunFam" id="3.30.2160.10:FF:000001">
    <property type="entry name" value="E3 ubiquitin-protein ligase NEDD4-like"/>
    <property type="match status" value="1"/>
</dbReference>
<dbReference type="FunFam" id="3.90.1750.10:FF:000079">
    <property type="entry name" value="E3 ubiquitin-protein ligase"/>
    <property type="match status" value="1"/>
</dbReference>
<dbReference type="PANTHER" id="PTHR11254:SF320">
    <property type="entry name" value="HECT-TYPE E3 UBIQUITIN TRANSFERASE"/>
    <property type="match status" value="1"/>
</dbReference>
<dbReference type="PROSITE" id="PS50020">
    <property type="entry name" value="WW_DOMAIN_2"/>
    <property type="match status" value="2"/>
</dbReference>
<evidence type="ECO:0000256" key="4">
    <source>
        <dbReference type="ARBA" id="ARBA00022679"/>
    </source>
</evidence>
<dbReference type="SUPFAM" id="SSF51045">
    <property type="entry name" value="WW domain"/>
    <property type="match status" value="2"/>
</dbReference>
<evidence type="ECO:0000259" key="10">
    <source>
        <dbReference type="PROSITE" id="PS50020"/>
    </source>
</evidence>
<feature type="compositionally biased region" description="Low complexity" evidence="8">
    <location>
        <begin position="470"/>
        <end position="496"/>
    </location>
</feature>
<feature type="compositionally biased region" description="Polar residues" evidence="8">
    <location>
        <begin position="794"/>
        <end position="811"/>
    </location>
</feature>
<dbReference type="Pfam" id="PF18436">
    <property type="entry name" value="HECW1_helix"/>
    <property type="match status" value="1"/>
</dbReference>
<dbReference type="UniPathway" id="UPA00143"/>
<dbReference type="SMART" id="SM00456">
    <property type="entry name" value="WW"/>
    <property type="match status" value="2"/>
</dbReference>
<dbReference type="PANTHER" id="PTHR11254">
    <property type="entry name" value="HECT DOMAIN UBIQUITIN-PROTEIN LIGASE"/>
    <property type="match status" value="1"/>
</dbReference>
<feature type="region of interest" description="Disordered" evidence="8">
    <location>
        <begin position="871"/>
        <end position="917"/>
    </location>
</feature>
<dbReference type="CDD" id="cd00078">
    <property type="entry name" value="HECTc"/>
    <property type="match status" value="1"/>
</dbReference>